<accession>A0A1V9XGW3</accession>
<evidence type="ECO:0000256" key="1">
    <source>
        <dbReference type="SAM" id="MobiDB-lite"/>
    </source>
</evidence>
<feature type="compositionally biased region" description="Low complexity" evidence="1">
    <location>
        <begin position="151"/>
        <end position="165"/>
    </location>
</feature>
<dbReference type="Proteomes" id="UP000192247">
    <property type="component" value="Unassembled WGS sequence"/>
</dbReference>
<gene>
    <name evidence="2" type="ORF">BIW11_03717</name>
</gene>
<sequence>MVMIGSQQAAAPVVQPEPNRNPQRNHQRGPLDAAVAPWWQTTFPILERPGPLARPLRSPAYLCHPTSLSSFVYPYVQLPATHLVTTLFIHTQAFSFFGWLVLAGQIAIRSALNLLLQPFSSLPPLSAKITNVTYNHPIMLVRRKRRETRMQNVSQKSRQSSSEQQKVLEQSAQTGRTSTKSASSASRDASAGSPKRPGCLQRCEADVGRVSRSSLRRHHESGPRAEPGQPKHPNPISIWPFVDGLPGGLTYKHIALDYMDHRSAIRIRQLQSSSYA</sequence>
<dbReference type="AlphaFoldDB" id="A0A1V9XGW3"/>
<feature type="region of interest" description="Disordered" evidence="1">
    <location>
        <begin position="143"/>
        <end position="235"/>
    </location>
</feature>
<evidence type="ECO:0000313" key="3">
    <source>
        <dbReference type="Proteomes" id="UP000192247"/>
    </source>
</evidence>
<dbReference type="EMBL" id="MNPL01011084">
    <property type="protein sequence ID" value="OQR72767.1"/>
    <property type="molecule type" value="Genomic_DNA"/>
</dbReference>
<proteinExistence type="predicted"/>
<evidence type="ECO:0000313" key="2">
    <source>
        <dbReference type="EMBL" id="OQR72767.1"/>
    </source>
</evidence>
<dbReference type="InParanoid" id="A0A1V9XGW3"/>
<organism evidence="2 3">
    <name type="scientific">Tropilaelaps mercedesae</name>
    <dbReference type="NCBI Taxonomy" id="418985"/>
    <lineage>
        <taxon>Eukaryota</taxon>
        <taxon>Metazoa</taxon>
        <taxon>Ecdysozoa</taxon>
        <taxon>Arthropoda</taxon>
        <taxon>Chelicerata</taxon>
        <taxon>Arachnida</taxon>
        <taxon>Acari</taxon>
        <taxon>Parasitiformes</taxon>
        <taxon>Mesostigmata</taxon>
        <taxon>Gamasina</taxon>
        <taxon>Dermanyssoidea</taxon>
        <taxon>Laelapidae</taxon>
        <taxon>Tropilaelaps</taxon>
    </lineage>
</organism>
<feature type="compositionally biased region" description="Low complexity" evidence="1">
    <location>
        <begin position="174"/>
        <end position="193"/>
    </location>
</feature>
<feature type="region of interest" description="Disordered" evidence="1">
    <location>
        <begin position="1"/>
        <end position="29"/>
    </location>
</feature>
<protein>
    <submittedName>
        <fullName evidence="2">Uncharacterized protein</fullName>
    </submittedName>
</protein>
<comment type="caution">
    <text evidence="2">The sequence shown here is derived from an EMBL/GenBank/DDBJ whole genome shotgun (WGS) entry which is preliminary data.</text>
</comment>
<keyword evidence="3" id="KW-1185">Reference proteome</keyword>
<name>A0A1V9XGW3_9ACAR</name>
<reference evidence="2 3" key="1">
    <citation type="journal article" date="2017" name="Gigascience">
        <title>Draft genome of the honey bee ectoparasitic mite, Tropilaelaps mercedesae, is shaped by the parasitic life history.</title>
        <authorList>
            <person name="Dong X."/>
            <person name="Armstrong S.D."/>
            <person name="Xia D."/>
            <person name="Makepeace B.L."/>
            <person name="Darby A.C."/>
            <person name="Kadowaki T."/>
        </authorList>
    </citation>
    <scope>NUCLEOTIDE SEQUENCE [LARGE SCALE GENOMIC DNA]</scope>
    <source>
        <strain evidence="2">Wuxi-XJTLU</strain>
    </source>
</reference>